<feature type="compositionally biased region" description="Basic and acidic residues" evidence="6">
    <location>
        <begin position="814"/>
        <end position="828"/>
    </location>
</feature>
<feature type="transmembrane region" description="Helical" evidence="7">
    <location>
        <begin position="585"/>
        <end position="607"/>
    </location>
</feature>
<feature type="compositionally biased region" description="Polar residues" evidence="6">
    <location>
        <begin position="792"/>
        <end position="801"/>
    </location>
</feature>
<feature type="region of interest" description="Disordered" evidence="6">
    <location>
        <begin position="99"/>
        <end position="153"/>
    </location>
</feature>
<dbReference type="InterPro" id="IPR050360">
    <property type="entry name" value="MFS_Sugar_Transporters"/>
</dbReference>
<dbReference type="PANTHER" id="PTHR48022">
    <property type="entry name" value="PLASTIDIC GLUCOSE TRANSPORTER 4"/>
    <property type="match status" value="1"/>
</dbReference>
<feature type="transmembrane region" description="Helical" evidence="7">
    <location>
        <begin position="649"/>
        <end position="667"/>
    </location>
</feature>
<comment type="caution">
    <text evidence="10">The sequence shown here is derived from an EMBL/GenBank/DDBJ whole genome shotgun (WGS) entry which is preliminary data.</text>
</comment>
<comment type="similarity">
    <text evidence="2">Belongs to the major facilitator superfamily. Sugar transporter (TC 2.A.1.1) family.</text>
</comment>
<evidence type="ECO:0000256" key="4">
    <source>
        <dbReference type="ARBA" id="ARBA00022989"/>
    </source>
</evidence>
<reference evidence="10 11" key="1">
    <citation type="submission" date="2019-06" db="EMBL/GenBank/DDBJ databases">
        <authorList>
            <person name="Palmer J.M."/>
        </authorList>
    </citation>
    <scope>NUCLEOTIDE SEQUENCE [LARGE SCALE GENOMIC DNA]</scope>
    <source>
        <strain evidence="10 11">TWF191</strain>
        <strain evidence="9">TWF679</strain>
    </source>
</reference>
<feature type="domain" description="Major facilitator superfamily (MFS) profile" evidence="8">
    <location>
        <begin position="213"/>
        <end position="739"/>
    </location>
</feature>
<dbReference type="GO" id="GO:0016020">
    <property type="term" value="C:membrane"/>
    <property type="evidence" value="ECO:0007669"/>
    <property type="project" value="UniProtKB-SubCell"/>
</dbReference>
<dbReference type="Proteomes" id="UP000614610">
    <property type="component" value="Unassembled WGS sequence"/>
</dbReference>
<evidence type="ECO:0000313" key="10">
    <source>
        <dbReference type="EMBL" id="KAF3213668.1"/>
    </source>
</evidence>
<dbReference type="SUPFAM" id="SSF103473">
    <property type="entry name" value="MFS general substrate transporter"/>
    <property type="match status" value="1"/>
</dbReference>
<feature type="transmembrane region" description="Helical" evidence="7">
    <location>
        <begin position="614"/>
        <end position="637"/>
    </location>
</feature>
<evidence type="ECO:0000313" key="11">
    <source>
        <dbReference type="Proteomes" id="UP000483672"/>
    </source>
</evidence>
<evidence type="ECO:0000256" key="1">
    <source>
        <dbReference type="ARBA" id="ARBA00004141"/>
    </source>
</evidence>
<keyword evidence="4 7" id="KW-1133">Transmembrane helix</keyword>
<feature type="transmembrane region" description="Helical" evidence="7">
    <location>
        <begin position="314"/>
        <end position="337"/>
    </location>
</feature>
<feature type="transmembrane region" description="Helical" evidence="7">
    <location>
        <begin position="714"/>
        <end position="735"/>
    </location>
</feature>
<feature type="region of interest" description="Disordered" evidence="6">
    <location>
        <begin position="924"/>
        <end position="1034"/>
    </location>
</feature>
<dbReference type="Gene3D" id="1.20.1250.20">
    <property type="entry name" value="MFS general substrate transporter like domains"/>
    <property type="match status" value="2"/>
</dbReference>
<feature type="compositionally biased region" description="Basic and acidic residues" evidence="6">
    <location>
        <begin position="971"/>
        <end position="980"/>
    </location>
</feature>
<feature type="transmembrane region" description="Helical" evidence="7">
    <location>
        <begin position="547"/>
        <end position="570"/>
    </location>
</feature>
<dbReference type="InterPro" id="IPR036259">
    <property type="entry name" value="MFS_trans_sf"/>
</dbReference>
<feature type="compositionally biased region" description="Basic and acidic residues" evidence="6">
    <location>
        <begin position="987"/>
        <end position="1018"/>
    </location>
</feature>
<evidence type="ECO:0000256" key="5">
    <source>
        <dbReference type="ARBA" id="ARBA00023136"/>
    </source>
</evidence>
<evidence type="ECO:0000256" key="7">
    <source>
        <dbReference type="SAM" id="Phobius"/>
    </source>
</evidence>
<evidence type="ECO:0000256" key="3">
    <source>
        <dbReference type="ARBA" id="ARBA00022692"/>
    </source>
</evidence>
<dbReference type="EMBL" id="WIPF01000076">
    <property type="protein sequence ID" value="KAF3213668.1"/>
    <property type="molecule type" value="Genomic_DNA"/>
</dbReference>
<dbReference type="InterPro" id="IPR005828">
    <property type="entry name" value="MFS_sugar_transport-like"/>
</dbReference>
<accession>A0A6G1MHU9</accession>
<dbReference type="Pfam" id="PF00083">
    <property type="entry name" value="Sugar_tr"/>
    <property type="match status" value="2"/>
</dbReference>
<name>A0A6G1MHU9_ORBOL</name>
<sequence length="1034" mass="116224">MATGGSNVRRRNGPEMQSRNQNLFGTGSRLPGTSDTLPTDYNTRGSADSQICECPPGPCYCNGQFSYTARRRAEERIAIEAIAAADIVEQNSRSKGQFDFGLGAGSTSDNIAESRSRHSSRPRNSSHSRRSSHSRHSSRERGRTRSVSNDDTVVAQTEASEGLNGTNPDFEMPQYVTYRDLIIHPASGQYEGIRNTYQKPWWRVPGLRKLNLTIGTLYLSAVGNGYCSSVIGGLLNIDSFRSLAKVSDHFAMRTFLLITYLPIGAVCLLILAASFSDKYGRRAALLVGSAMMVAAALMQGLVCTNYTCVSITRVTLGAGIGVCQVAAPTLALEIAIPRHRDFVGIYYNAFWYLGSVISSIVTYAAARYRMDSIWGWRVPCVIQGLFPFLQLLFAIYPGIPESPRYLCSVLKNHEALRVVARYHGEDDDFVDSEVPTDRWYRRIWRGLFSTSKQPRGEGREEPNMREEGVEERQGETLRRRGILADKLAVLQEIESIKAVLRSEEYHARLERGDEDLGELAHYEYRGMLEQEFSYREFAKGSKNWKRFFIAVFVGAMIQWAGNGVVGWYLYPTFNSLGFRNQTEAAIINIGLQVWNLIWATVGAFMSLWIRRRTLWLTTTFGMMIPIAGIAGVLSQASSVSGSTGEQTRIQGLCLMVFVFLYWAIYDVSYTPLQVGYVVEVLPYRLRSMGLAVNWCSVMVFGIFQPAVGIKSMTWRYYLVNLGVLGFFLIMIWFFFPETQDIPLEMVQFIFDKEHQEAIQKARIKGAKKRKAELRRIYGIGSRRNMDEESEVGTGSTSINEQRSLLNGSGGGSRRSRDNSIREPSRDGSTRGTNRNNSVRGRSRDGSVRRLSRDNSIRRSSQDGSMRGPSRDRPIERPSRNNSIGRPGQDHLIAMPSRNHSIERPSRNHSIERPGQDHFIERLSRNHSVGRPSQDNHIERPSRDSSARRSNRGDSIRASRRDSSIEPGRNNTIERPRRDNSRGTLGRDNSRRPSRDNSTRRSGREGYIRGTSRDGHIEAADPGSSETESDIGMAV</sequence>
<dbReference type="Proteomes" id="UP000483672">
    <property type="component" value="Unassembled WGS sequence"/>
</dbReference>
<feature type="compositionally biased region" description="Basic and acidic residues" evidence="6">
    <location>
        <begin position="868"/>
        <end position="878"/>
    </location>
</feature>
<keyword evidence="3 7" id="KW-0812">Transmembrane</keyword>
<feature type="transmembrane region" description="Helical" evidence="7">
    <location>
        <begin position="255"/>
        <end position="276"/>
    </location>
</feature>
<feature type="transmembrane region" description="Helical" evidence="7">
    <location>
        <begin position="374"/>
        <end position="396"/>
    </location>
</feature>
<keyword evidence="5 7" id="KW-0472">Membrane</keyword>
<dbReference type="AlphaFoldDB" id="A0A6G1MHU9"/>
<feature type="compositionally biased region" description="Basic residues" evidence="6">
    <location>
        <begin position="117"/>
        <end position="136"/>
    </location>
</feature>
<dbReference type="OrthoDB" id="2544694at2759"/>
<feature type="transmembrane region" description="Helical" evidence="7">
    <location>
        <begin position="283"/>
        <end position="302"/>
    </location>
</feature>
<dbReference type="EMBL" id="WIWT01000029">
    <property type="protein sequence ID" value="KAF3212562.1"/>
    <property type="molecule type" value="Genomic_DNA"/>
</dbReference>
<evidence type="ECO:0000256" key="2">
    <source>
        <dbReference type="ARBA" id="ARBA00010992"/>
    </source>
</evidence>
<proteinExistence type="inferred from homology"/>
<protein>
    <recommendedName>
        <fullName evidence="8">Major facilitator superfamily (MFS) profile domain-containing protein</fullName>
    </recommendedName>
</protein>
<feature type="compositionally biased region" description="Polar residues" evidence="6">
    <location>
        <begin position="15"/>
        <end position="48"/>
    </location>
</feature>
<feature type="region of interest" description="Disordered" evidence="6">
    <location>
        <begin position="452"/>
        <end position="471"/>
    </location>
</feature>
<evidence type="ECO:0000313" key="9">
    <source>
        <dbReference type="EMBL" id="KAF3212562.1"/>
    </source>
</evidence>
<feature type="compositionally biased region" description="Basic and acidic residues" evidence="6">
    <location>
        <begin position="933"/>
        <end position="963"/>
    </location>
</feature>
<feature type="transmembrane region" description="Helical" evidence="7">
    <location>
        <begin position="212"/>
        <end position="235"/>
    </location>
</feature>
<feature type="transmembrane region" description="Helical" evidence="7">
    <location>
        <begin position="349"/>
        <end position="368"/>
    </location>
</feature>
<dbReference type="PROSITE" id="PS50850">
    <property type="entry name" value="MFS"/>
    <property type="match status" value="1"/>
</dbReference>
<feature type="compositionally biased region" description="Low complexity" evidence="6">
    <location>
        <begin position="829"/>
        <end position="839"/>
    </location>
</feature>
<evidence type="ECO:0000256" key="6">
    <source>
        <dbReference type="SAM" id="MobiDB-lite"/>
    </source>
</evidence>
<gene>
    <name evidence="10" type="ORF">TWF191_009967</name>
    <name evidence="9" type="ORF">TWF679_005752</name>
</gene>
<dbReference type="PANTHER" id="PTHR48022:SF52">
    <property type="entry name" value="SUGAR TRANSPORTER, PUTATIVE-RELATED"/>
    <property type="match status" value="1"/>
</dbReference>
<feature type="compositionally biased region" description="Basic and acidic residues" evidence="6">
    <location>
        <begin position="454"/>
        <end position="471"/>
    </location>
</feature>
<feature type="region of interest" description="Disordered" evidence="6">
    <location>
        <begin position="1"/>
        <end position="48"/>
    </location>
</feature>
<feature type="compositionally biased region" description="Basic and acidic residues" evidence="6">
    <location>
        <begin position="841"/>
        <end position="860"/>
    </location>
</feature>
<organism evidence="10 11">
    <name type="scientific">Orbilia oligospora</name>
    <name type="common">Nematode-trapping fungus</name>
    <name type="synonym">Arthrobotrys oligospora</name>
    <dbReference type="NCBI Taxonomy" id="2813651"/>
    <lineage>
        <taxon>Eukaryota</taxon>
        <taxon>Fungi</taxon>
        <taxon>Dikarya</taxon>
        <taxon>Ascomycota</taxon>
        <taxon>Pezizomycotina</taxon>
        <taxon>Orbiliomycetes</taxon>
        <taxon>Orbiliales</taxon>
        <taxon>Orbiliaceae</taxon>
        <taxon>Orbilia</taxon>
    </lineage>
</organism>
<feature type="region of interest" description="Disordered" evidence="6">
    <location>
        <begin position="784"/>
        <end position="893"/>
    </location>
</feature>
<comment type="subcellular location">
    <subcellularLocation>
        <location evidence="1">Membrane</location>
        <topology evidence="1">Multi-pass membrane protein</topology>
    </subcellularLocation>
</comment>
<dbReference type="InterPro" id="IPR020846">
    <property type="entry name" value="MFS_dom"/>
</dbReference>
<dbReference type="GO" id="GO:0005351">
    <property type="term" value="F:carbohydrate:proton symporter activity"/>
    <property type="evidence" value="ECO:0007669"/>
    <property type="project" value="TreeGrafter"/>
</dbReference>
<evidence type="ECO:0000259" key="8">
    <source>
        <dbReference type="PROSITE" id="PS50850"/>
    </source>
</evidence>